<evidence type="ECO:0000256" key="1">
    <source>
        <dbReference type="SAM" id="MobiDB-lite"/>
    </source>
</evidence>
<evidence type="ECO:0000313" key="2">
    <source>
        <dbReference type="EMBL" id="MEI4831567.1"/>
    </source>
</evidence>
<dbReference type="EMBL" id="JBAWSV010000007">
    <property type="protein sequence ID" value="MEI4831567.1"/>
    <property type="molecule type" value="Genomic_DNA"/>
</dbReference>
<evidence type="ECO:0000313" key="3">
    <source>
        <dbReference type="Proteomes" id="UP001367922"/>
    </source>
</evidence>
<keyword evidence="3" id="KW-1185">Reference proteome</keyword>
<name>A0ABU8G287_9BACI</name>
<dbReference type="Proteomes" id="UP001367922">
    <property type="component" value="Unassembled WGS sequence"/>
</dbReference>
<sequence>MKEKVKKPFYKKWWFWVLAVIVVIAISGGGNGSDSKDTSSKITDEKKTETTATTPAKKEETKKEPEKAPVVVFDNEQVTISFKSADGNGVKFLVENKTDKSLTIQADSVAINGFSSNDITMSDDIAPKSKGYAVAKTTELADAGTPETVSGSLRVIDTKTFDTDHATFTNVSVK</sequence>
<gene>
    <name evidence="2" type="ORF">WAX78_19245</name>
</gene>
<proteinExistence type="predicted"/>
<evidence type="ECO:0008006" key="4">
    <source>
        <dbReference type="Google" id="ProtNLM"/>
    </source>
</evidence>
<comment type="caution">
    <text evidence="2">The sequence shown here is derived from an EMBL/GenBank/DDBJ whole genome shotgun (WGS) entry which is preliminary data.</text>
</comment>
<accession>A0ABU8G287</accession>
<feature type="compositionally biased region" description="Basic and acidic residues" evidence="1">
    <location>
        <begin position="34"/>
        <end position="49"/>
    </location>
</feature>
<protein>
    <recommendedName>
        <fullName evidence="4">DUF4352 domain-containing protein</fullName>
    </recommendedName>
</protein>
<dbReference type="RefSeq" id="WP_336483634.1">
    <property type="nucleotide sequence ID" value="NZ_JBAWSV010000007.1"/>
</dbReference>
<feature type="region of interest" description="Disordered" evidence="1">
    <location>
        <begin position="30"/>
        <end position="67"/>
    </location>
</feature>
<feature type="compositionally biased region" description="Basic and acidic residues" evidence="1">
    <location>
        <begin position="56"/>
        <end position="67"/>
    </location>
</feature>
<organism evidence="2 3">
    <name type="scientific">Bacillus yunxiaonensis</name>
    <dbReference type="NCBI Taxonomy" id="3127665"/>
    <lineage>
        <taxon>Bacteria</taxon>
        <taxon>Bacillati</taxon>
        <taxon>Bacillota</taxon>
        <taxon>Bacilli</taxon>
        <taxon>Bacillales</taxon>
        <taxon>Bacillaceae</taxon>
        <taxon>Bacillus</taxon>
    </lineage>
</organism>
<reference evidence="2 3" key="1">
    <citation type="submission" date="2024-01" db="EMBL/GenBank/DDBJ databases">
        <title>Seven novel Bacillus-like species.</title>
        <authorList>
            <person name="Liu G."/>
        </authorList>
    </citation>
    <scope>NUCLEOTIDE SEQUENCE [LARGE SCALE GENOMIC DNA]</scope>
    <source>
        <strain evidence="2 3">FJAT-53711</strain>
    </source>
</reference>